<dbReference type="SMART" id="SM00408">
    <property type="entry name" value="IGc2"/>
    <property type="match status" value="3"/>
</dbReference>
<feature type="compositionally biased region" description="Acidic residues" evidence="5">
    <location>
        <begin position="592"/>
        <end position="618"/>
    </location>
</feature>
<dbReference type="PROSITE" id="PS50835">
    <property type="entry name" value="IG_LIKE"/>
    <property type="match status" value="3"/>
</dbReference>
<sequence length="1378" mass="148607">MWKRSKVTDQTAAGQAGIRKKSKVPGVMITQFMEELPEGMSTPDFTRKPIALTIQEGKYAVFKAKIVGTPTPTVTWSRANGELLFHPDVCLQKYDQASQEHTLEFPKVAPEDADTYKCFATNEYGRAVCTVVLNVIAVGFSKTKELQKSQGEDAADLRKKLKKRNADGTREEKPMEPEEKVWEILLSAEKKDYERICAEYGITDFRGMLKRLTEMKREREEEIAEFVTHINTLKHIEVSDDDCATIELDMDLKDPSSKIFLYKDGVMVPFTKEEGEGMKHSLKQVGKKYVFTIKKLGSEDAGLYSVDVEGVNVFSTDFKVPNVDFAVKIQEVKAEERQDALFQCVLTAPMNEIKWCGKNAPLSNSEKYEISVSEDKLIHKLIVRDCMPLDAGIYAAVAGIKSCNAWLIVDADKDPANKGKKAARKTTMAGGGNDDDLMKIAKEQQERYQKEMEEKLEIAKKAQEERDAAEAAARAEAEAARKAEAEAKAEAKAKAKAAARAKRAAASQDGAVSRTKKGAAGGADGAGGAGAGAGGGAGGEGGGAGGEGGGEDGSGAGAGAGGGAGGGARGGAGGGAGGGTGGGAGAGGGEGLGEDFEGDEEYDSFENSDEELEGEGGEGEGGVGGGGKGGEGGEGGEGGGEGRKHKKRIRDGPLVPDTEIGDNIDEETTNQQGEKSGKKGKRPKKKNVEVEEPVVVAKNREASGASGDNGTGPAASSDESAENGVRADGGEPSAAGKRSGRARQGPLIEETVSDPGVHFHAGLSDCKAIIGEAALLECKLSSEDCKGIWYKDGNEIKSSEGITISQEGSFHRLKIHKVTEEFAGKYKFEADGRKTEALIVVEDPPRFDNEELEAFKTPVTVKKGHKATFKVPYIGRDPIKVQWYLEGEELSDDSNIKIEHSDGCSRLLLTKLQRKDSGEVKIKLKNEFGTVEALSQLVVLDKPTPPMGPLEIVEASSSTIEFKWRPPKDSGGCKIANYILERQQVGRNTWKKVGPIGPEAKYKDSDVDHGRRYCYRIRVETEMGTSELMETEDIQAGTKAYPGPPSTPKVVSAFKDCINLSWSPPSDTGGTNILGYNLEKRKKGSNLWGQVNPPEEMIRAKGFAVKDVVEGMEYEFRVSAINNSGAGEFSTPSEFVFARDPKKPPGKVIDLKVTDSTYTTLSLSWTKPKDIEGEEDEAKGYFVEIRPAENTDWDRCNANAITMNSYTVKGMKSMAMYWVRVIATNDGGEGKPQELDNYILAMPPPVRPRFTDAKIKSFMVVRAGNSARFNINFEASPWPEVIWLKDGVPVSKKVTISNAEGTSQLLIPSAERTDTGIYTILVKNIVGQETFSIEIRVTDEPKPPGPVELDENVPGTVTISWAASPDEKRDEQAALYGD</sequence>
<feature type="compositionally biased region" description="Gly residues" evidence="5">
    <location>
        <begin position="619"/>
        <end position="639"/>
    </location>
</feature>
<dbReference type="PROSITE" id="PS50853">
    <property type="entry name" value="FN3"/>
    <property type="match status" value="3"/>
</dbReference>
<dbReference type="InterPro" id="IPR003599">
    <property type="entry name" value="Ig_sub"/>
</dbReference>
<dbReference type="SUPFAM" id="SSF49265">
    <property type="entry name" value="Fibronectin type III"/>
    <property type="match status" value="2"/>
</dbReference>
<dbReference type="GeneTree" id="ENSGT00940000160123"/>
<accession>A0A4W6CIJ0</accession>
<dbReference type="Pfam" id="PF18362">
    <property type="entry name" value="THB"/>
    <property type="match status" value="1"/>
</dbReference>
<dbReference type="Ensembl" id="ENSLCAT00010012127.1">
    <property type="protein sequence ID" value="ENSLCAP00010011870.1"/>
    <property type="gene ID" value="ENSLCAG00010005636.1"/>
</dbReference>
<name>A0A4W6CIJ0_LATCA</name>
<dbReference type="FunFam" id="2.60.40.10:FF:001232">
    <property type="entry name" value="Immunoglobulin-like and fibronectin type III domain-containing 1"/>
    <property type="match status" value="1"/>
</dbReference>
<dbReference type="FunFam" id="2.60.40.10:FF:001267">
    <property type="entry name" value="Immunoglobulin-like and fibronectin type III domain containing 1"/>
    <property type="match status" value="1"/>
</dbReference>
<feature type="region of interest" description="Disordered" evidence="5">
    <location>
        <begin position="503"/>
        <end position="744"/>
    </location>
</feature>
<proteinExistence type="predicted"/>
<dbReference type="FunFam" id="2.60.40.10:FF:001097">
    <property type="entry name" value="Immunoglobulin-like and fibronectin type III domain-containing protein 1"/>
    <property type="match status" value="1"/>
</dbReference>
<feature type="domain" description="Fibronectin type-III" evidence="7">
    <location>
        <begin position="1044"/>
        <end position="1141"/>
    </location>
</feature>
<keyword evidence="2" id="KW-1015">Disulfide bond</keyword>
<dbReference type="Proteomes" id="UP000314980">
    <property type="component" value="Unassembled WGS sequence"/>
</dbReference>
<feature type="domain" description="Fibronectin type-III" evidence="7">
    <location>
        <begin position="1144"/>
        <end position="1245"/>
    </location>
</feature>
<feature type="region of interest" description="Disordered" evidence="5">
    <location>
        <begin position="151"/>
        <end position="176"/>
    </location>
</feature>
<dbReference type="InterPro" id="IPR013783">
    <property type="entry name" value="Ig-like_fold"/>
</dbReference>
<evidence type="ECO:0000259" key="7">
    <source>
        <dbReference type="PROSITE" id="PS50853"/>
    </source>
</evidence>
<reference evidence="8" key="3">
    <citation type="submission" date="2025-09" db="UniProtKB">
        <authorList>
            <consortium name="Ensembl"/>
        </authorList>
    </citation>
    <scope>IDENTIFICATION</scope>
</reference>
<dbReference type="InterPro" id="IPR050964">
    <property type="entry name" value="Striated_Muscle_Regulatory"/>
</dbReference>
<organism evidence="8 9">
    <name type="scientific">Lates calcarifer</name>
    <name type="common">Barramundi</name>
    <name type="synonym">Holocentrus calcarifer</name>
    <dbReference type="NCBI Taxonomy" id="8187"/>
    <lineage>
        <taxon>Eukaryota</taxon>
        <taxon>Metazoa</taxon>
        <taxon>Chordata</taxon>
        <taxon>Craniata</taxon>
        <taxon>Vertebrata</taxon>
        <taxon>Euteleostomi</taxon>
        <taxon>Actinopterygii</taxon>
        <taxon>Neopterygii</taxon>
        <taxon>Teleostei</taxon>
        <taxon>Neoteleostei</taxon>
        <taxon>Acanthomorphata</taxon>
        <taxon>Carangaria</taxon>
        <taxon>Carangaria incertae sedis</taxon>
        <taxon>Centropomidae</taxon>
        <taxon>Lates</taxon>
    </lineage>
</organism>
<reference evidence="8" key="2">
    <citation type="submission" date="2025-08" db="UniProtKB">
        <authorList>
            <consortium name="Ensembl"/>
        </authorList>
    </citation>
    <scope>IDENTIFICATION</scope>
</reference>
<dbReference type="Gene3D" id="2.60.40.10">
    <property type="entry name" value="Immunoglobulins"/>
    <property type="match status" value="9"/>
</dbReference>
<dbReference type="InterPro" id="IPR003961">
    <property type="entry name" value="FN3_dom"/>
</dbReference>
<feature type="domain" description="Ig-like" evidence="6">
    <location>
        <begin position="1248"/>
        <end position="1338"/>
    </location>
</feature>
<dbReference type="GO" id="GO:0031430">
    <property type="term" value="C:M band"/>
    <property type="evidence" value="ECO:0007669"/>
    <property type="project" value="TreeGrafter"/>
</dbReference>
<reference evidence="9" key="1">
    <citation type="submission" date="2015-09" db="EMBL/GenBank/DDBJ databases">
        <authorList>
            <person name="Sai Rama Sridatta P."/>
        </authorList>
    </citation>
    <scope>NUCLEOTIDE SEQUENCE [LARGE SCALE GENOMIC DNA]</scope>
</reference>
<dbReference type="InterPro" id="IPR007110">
    <property type="entry name" value="Ig-like_dom"/>
</dbReference>
<keyword evidence="9" id="KW-1185">Reference proteome</keyword>
<dbReference type="InterPro" id="IPR036116">
    <property type="entry name" value="FN3_sf"/>
</dbReference>
<dbReference type="InParanoid" id="A0A4W6CIJ0"/>
<feature type="compositionally biased region" description="Gly residues" evidence="5">
    <location>
        <begin position="519"/>
        <end position="591"/>
    </location>
</feature>
<evidence type="ECO:0000256" key="1">
    <source>
        <dbReference type="ARBA" id="ARBA00022737"/>
    </source>
</evidence>
<dbReference type="FunFam" id="2.60.40.10:FF:002294">
    <property type="entry name" value="Immunoglobulin-like and fibronectin type III domain-containing 1, tandem duplicate 3"/>
    <property type="match status" value="1"/>
</dbReference>
<dbReference type="InterPro" id="IPR036179">
    <property type="entry name" value="Ig-like_dom_sf"/>
</dbReference>
<feature type="domain" description="Ig-like" evidence="6">
    <location>
        <begin position="43"/>
        <end position="134"/>
    </location>
</feature>
<dbReference type="CDD" id="cd00063">
    <property type="entry name" value="FN3"/>
    <property type="match status" value="3"/>
</dbReference>
<dbReference type="FunFam" id="2.60.40.10:FF:000031">
    <property type="entry name" value="Myosin-binding protein C, slow type"/>
    <property type="match status" value="1"/>
</dbReference>
<feature type="domain" description="Ig-like" evidence="6">
    <location>
        <begin position="755"/>
        <end position="840"/>
    </location>
</feature>
<dbReference type="Pfam" id="PF07679">
    <property type="entry name" value="I-set"/>
    <property type="match status" value="5"/>
</dbReference>
<dbReference type="SMART" id="SM00060">
    <property type="entry name" value="FN3"/>
    <property type="match status" value="3"/>
</dbReference>
<feature type="region of interest" description="Disordered" evidence="5">
    <location>
        <begin position="416"/>
        <end position="436"/>
    </location>
</feature>
<dbReference type="InterPro" id="IPR013098">
    <property type="entry name" value="Ig_I-set"/>
</dbReference>
<evidence type="ECO:0000256" key="4">
    <source>
        <dbReference type="SAM" id="Coils"/>
    </source>
</evidence>
<dbReference type="InterPro" id="IPR003598">
    <property type="entry name" value="Ig_sub2"/>
</dbReference>
<evidence type="ECO:0000259" key="6">
    <source>
        <dbReference type="PROSITE" id="PS50835"/>
    </source>
</evidence>
<protein>
    <recommendedName>
        <fullName evidence="10">Immunoglobulin like and fibronectin type III domain containing 1, tandem duplicate 1</fullName>
    </recommendedName>
</protein>
<dbReference type="Pfam" id="PF00041">
    <property type="entry name" value="fn3"/>
    <property type="match status" value="2"/>
</dbReference>
<dbReference type="FunFam" id="2.60.40.10:FF:001401">
    <property type="entry name" value="immunoglobulin-like and fibronectin type III domain-containing protein 1"/>
    <property type="match status" value="1"/>
</dbReference>
<evidence type="ECO:0000256" key="2">
    <source>
        <dbReference type="ARBA" id="ARBA00023157"/>
    </source>
</evidence>
<feature type="domain" description="Fibronectin type-III" evidence="7">
    <location>
        <begin position="945"/>
        <end position="1041"/>
    </location>
</feature>
<keyword evidence="3" id="KW-0393">Immunoglobulin domain</keyword>
<feature type="compositionally biased region" description="Acidic residues" evidence="5">
    <location>
        <begin position="659"/>
        <end position="668"/>
    </location>
</feature>
<dbReference type="FunFam" id="2.60.40.10:FF:000032">
    <property type="entry name" value="palladin isoform X1"/>
    <property type="match status" value="1"/>
</dbReference>
<evidence type="ECO:0000256" key="5">
    <source>
        <dbReference type="SAM" id="MobiDB-lite"/>
    </source>
</evidence>
<keyword evidence="1" id="KW-0677">Repeat</keyword>
<feature type="coiled-coil region" evidence="4">
    <location>
        <begin position="438"/>
        <end position="502"/>
    </location>
</feature>
<evidence type="ECO:0000256" key="3">
    <source>
        <dbReference type="ARBA" id="ARBA00023319"/>
    </source>
</evidence>
<dbReference type="STRING" id="8187.ENSLCAP00010011870"/>
<dbReference type="SUPFAM" id="SSF48726">
    <property type="entry name" value="Immunoglobulin"/>
    <property type="match status" value="5"/>
</dbReference>
<dbReference type="GO" id="GO:0045214">
    <property type="term" value="P:sarcomere organization"/>
    <property type="evidence" value="ECO:0007669"/>
    <property type="project" value="TreeGrafter"/>
</dbReference>
<evidence type="ECO:0008006" key="10">
    <source>
        <dbReference type="Google" id="ProtNLM"/>
    </source>
</evidence>
<dbReference type="PANTHER" id="PTHR13817:SF181">
    <property type="entry name" value="IMMUNOGLOBULIN-LIKE AND FIBRONECTIN TYPE III DOMAIN-CONTAINING PROTEIN 1"/>
    <property type="match status" value="1"/>
</dbReference>
<dbReference type="PANTHER" id="PTHR13817">
    <property type="entry name" value="TITIN"/>
    <property type="match status" value="1"/>
</dbReference>
<dbReference type="InterPro" id="IPR040849">
    <property type="entry name" value="MyBP-C_THB"/>
</dbReference>
<evidence type="ECO:0000313" key="9">
    <source>
        <dbReference type="Proteomes" id="UP000314980"/>
    </source>
</evidence>
<dbReference type="SMART" id="SM00409">
    <property type="entry name" value="IG"/>
    <property type="match status" value="6"/>
</dbReference>
<keyword evidence="4" id="KW-0175">Coiled coil</keyword>
<evidence type="ECO:0000313" key="8">
    <source>
        <dbReference type="Ensembl" id="ENSLCAP00010011870.1"/>
    </source>
</evidence>